<gene>
    <name evidence="2" type="ORF">KK1_047660</name>
</gene>
<feature type="coiled-coil region" evidence="1">
    <location>
        <begin position="63"/>
        <end position="90"/>
    </location>
</feature>
<name>A0A151UIB5_CAJCA</name>
<keyword evidence="3" id="KW-1185">Reference proteome</keyword>
<protein>
    <submittedName>
        <fullName evidence="2">Uncharacterized protein</fullName>
    </submittedName>
</protein>
<organism evidence="2 3">
    <name type="scientific">Cajanus cajan</name>
    <name type="common">Pigeon pea</name>
    <name type="synonym">Cajanus indicus</name>
    <dbReference type="NCBI Taxonomy" id="3821"/>
    <lineage>
        <taxon>Eukaryota</taxon>
        <taxon>Viridiplantae</taxon>
        <taxon>Streptophyta</taxon>
        <taxon>Embryophyta</taxon>
        <taxon>Tracheophyta</taxon>
        <taxon>Spermatophyta</taxon>
        <taxon>Magnoliopsida</taxon>
        <taxon>eudicotyledons</taxon>
        <taxon>Gunneridae</taxon>
        <taxon>Pentapetalae</taxon>
        <taxon>rosids</taxon>
        <taxon>fabids</taxon>
        <taxon>Fabales</taxon>
        <taxon>Fabaceae</taxon>
        <taxon>Papilionoideae</taxon>
        <taxon>50 kb inversion clade</taxon>
        <taxon>NPAAA clade</taxon>
        <taxon>indigoferoid/millettioid clade</taxon>
        <taxon>Phaseoleae</taxon>
        <taxon>Cajanus</taxon>
    </lineage>
</organism>
<comment type="caution">
    <text evidence="2">The sequence shown here is derived from an EMBL/GenBank/DDBJ whole genome shotgun (WGS) entry which is preliminary data.</text>
</comment>
<evidence type="ECO:0000313" key="2">
    <source>
        <dbReference type="EMBL" id="KYP79086.1"/>
    </source>
</evidence>
<dbReference type="AlphaFoldDB" id="A0A151UIB5"/>
<dbReference type="Gramene" id="C.cajan_46787.t">
    <property type="protein sequence ID" value="C.cajan_46787.t.cds1"/>
    <property type="gene ID" value="C.cajan_46787"/>
</dbReference>
<evidence type="ECO:0000256" key="1">
    <source>
        <dbReference type="SAM" id="Coils"/>
    </source>
</evidence>
<dbReference type="EMBL" id="AGCT01069503">
    <property type="protein sequence ID" value="KYP79086.1"/>
    <property type="molecule type" value="Genomic_DNA"/>
</dbReference>
<keyword evidence="1" id="KW-0175">Coiled coil</keyword>
<accession>A0A151UIB5</accession>
<dbReference type="Proteomes" id="UP000075243">
    <property type="component" value="Unassembled WGS sequence"/>
</dbReference>
<proteinExistence type="predicted"/>
<evidence type="ECO:0000313" key="3">
    <source>
        <dbReference type="Proteomes" id="UP000075243"/>
    </source>
</evidence>
<reference evidence="2" key="1">
    <citation type="journal article" date="2012" name="Nat. Biotechnol.">
        <title>Draft genome sequence of pigeonpea (Cajanus cajan), an orphan legume crop of resource-poor farmers.</title>
        <authorList>
            <person name="Varshney R.K."/>
            <person name="Chen W."/>
            <person name="Li Y."/>
            <person name="Bharti A.K."/>
            <person name="Saxena R.K."/>
            <person name="Schlueter J.A."/>
            <person name="Donoghue M.T."/>
            <person name="Azam S."/>
            <person name="Fan G."/>
            <person name="Whaley A.M."/>
            <person name="Farmer A.D."/>
            <person name="Sheridan J."/>
            <person name="Iwata A."/>
            <person name="Tuteja R."/>
            <person name="Penmetsa R.V."/>
            <person name="Wu W."/>
            <person name="Upadhyaya H.D."/>
            <person name="Yang S.P."/>
            <person name="Shah T."/>
            <person name="Saxena K.B."/>
            <person name="Michael T."/>
            <person name="McCombie W.R."/>
            <person name="Yang B."/>
            <person name="Zhang G."/>
            <person name="Yang H."/>
            <person name="Wang J."/>
            <person name="Spillane C."/>
            <person name="Cook D.R."/>
            <person name="May G.D."/>
            <person name="Xu X."/>
            <person name="Jackson S.A."/>
        </authorList>
    </citation>
    <scope>NUCLEOTIDE SEQUENCE [LARGE SCALE GENOMIC DNA]</scope>
</reference>
<sequence length="211" mass="23905">MATWEDLDTTSSEEDEEANICLIADTNSSSESDNKEVTKSNLKILEHAYNQLLLDSAKISTAYKEQKKRILELLEENRLLKNENTKLLSTSEEVIILTKEKDLLKSDLSKFTLGTKNLEHLLKHSRSGKDRTGLGFVESEFKIKTKTYASSLYGNNGHFTFECSHMHKKRDSKTSSANTHGPKSIWVPKTKIVHVTDLFNKNKKCLVMVPG</sequence>